<dbReference type="GO" id="GO:0006826">
    <property type="term" value="P:iron ion transport"/>
    <property type="evidence" value="ECO:0007669"/>
    <property type="project" value="InterPro"/>
</dbReference>
<keyword evidence="8" id="KW-1185">Reference proteome</keyword>
<dbReference type="InterPro" id="IPR013783">
    <property type="entry name" value="Ig-like_fold"/>
</dbReference>
<dbReference type="EMBL" id="LJBJ02000002">
    <property type="protein sequence ID" value="OAX52726.1"/>
    <property type="molecule type" value="Genomic_DNA"/>
</dbReference>
<organism evidence="7 8">
    <name type="scientific">Rothia kristinae</name>
    <dbReference type="NCBI Taxonomy" id="37923"/>
    <lineage>
        <taxon>Bacteria</taxon>
        <taxon>Bacillati</taxon>
        <taxon>Actinomycetota</taxon>
        <taxon>Actinomycetes</taxon>
        <taxon>Micrococcales</taxon>
        <taxon>Micrococcaceae</taxon>
        <taxon>Rothia</taxon>
    </lineage>
</organism>
<dbReference type="PANTHER" id="PTHR48098">
    <property type="entry name" value="ENTEROCHELIN ESTERASE-RELATED"/>
    <property type="match status" value="1"/>
</dbReference>
<name>A0A199NVI1_9MICC</name>
<dbReference type="SUPFAM" id="SSF81296">
    <property type="entry name" value="E set domains"/>
    <property type="match status" value="1"/>
</dbReference>
<comment type="caution">
    <text evidence="7">The sequence shown here is derived from an EMBL/GenBank/DDBJ whole genome shotgun (WGS) entry which is preliminary data.</text>
</comment>
<dbReference type="Proteomes" id="UP000053171">
    <property type="component" value="Unassembled WGS sequence"/>
</dbReference>
<proteinExistence type="inferred from homology"/>
<reference evidence="7" key="1">
    <citation type="submission" date="2016-06" db="EMBL/GenBank/DDBJ databases">
        <title>Identification of putative biosynthetic pathways for the production of bioactive secondary metabolites by the marine actinomycete Kocuria kristinae RUTW2-3.</title>
        <authorList>
            <person name="Waterworth S.C."/>
            <person name="Walmsley T.A."/>
            <person name="Matongo T."/>
            <person name="Davies-Coleman M.T."/>
            <person name="Dorrington R.A."/>
        </authorList>
    </citation>
    <scope>NUCLEOTIDE SEQUENCE [LARGE SCALE GENOMIC DNA]</scope>
    <source>
        <strain evidence="7">RUTW2-3</strain>
    </source>
</reference>
<evidence type="ECO:0000256" key="3">
    <source>
        <dbReference type="ARBA" id="ARBA00022801"/>
    </source>
</evidence>
<dbReference type="SUPFAM" id="SSF53474">
    <property type="entry name" value="alpha/beta-Hydrolases"/>
    <property type="match status" value="1"/>
</dbReference>
<feature type="region of interest" description="Disordered" evidence="5">
    <location>
        <begin position="1"/>
        <end position="42"/>
    </location>
</feature>
<dbReference type="GO" id="GO:0005737">
    <property type="term" value="C:cytoplasm"/>
    <property type="evidence" value="ECO:0007669"/>
    <property type="project" value="UniProtKB-SubCell"/>
</dbReference>
<dbReference type="InterPro" id="IPR029058">
    <property type="entry name" value="AB_hydrolase_fold"/>
</dbReference>
<dbReference type="Gene3D" id="2.60.40.10">
    <property type="entry name" value="Immunoglobulins"/>
    <property type="match status" value="1"/>
</dbReference>
<evidence type="ECO:0000259" key="6">
    <source>
        <dbReference type="Pfam" id="PF11806"/>
    </source>
</evidence>
<evidence type="ECO:0000256" key="4">
    <source>
        <dbReference type="ARBA" id="ARBA00024201"/>
    </source>
</evidence>
<dbReference type="GO" id="GO:0008849">
    <property type="term" value="F:enterochelin esterase activity"/>
    <property type="evidence" value="ECO:0007669"/>
    <property type="project" value="InterPro"/>
</dbReference>
<evidence type="ECO:0000256" key="5">
    <source>
        <dbReference type="SAM" id="MobiDB-lite"/>
    </source>
</evidence>
<gene>
    <name evidence="7" type="ORF">AN277_0201905</name>
</gene>
<dbReference type="Pfam" id="PF11806">
    <property type="entry name" value="Enterochelin_N"/>
    <property type="match status" value="1"/>
</dbReference>
<evidence type="ECO:0000313" key="7">
    <source>
        <dbReference type="EMBL" id="OAX52726.1"/>
    </source>
</evidence>
<dbReference type="InterPro" id="IPR014756">
    <property type="entry name" value="Ig_E-set"/>
</dbReference>
<accession>A0A199NVI1</accession>
<dbReference type="AlphaFoldDB" id="A0A199NVI1"/>
<keyword evidence="3" id="KW-0378">Hydrolase</keyword>
<comment type="similarity">
    <text evidence="4">Belongs to the Fes family.</text>
</comment>
<protein>
    <recommendedName>
        <fullName evidence="6">Enterochelin esterase N-terminal domain-containing protein</fullName>
    </recommendedName>
</protein>
<dbReference type="Gene3D" id="3.40.50.1820">
    <property type="entry name" value="alpha/beta hydrolase"/>
    <property type="match status" value="1"/>
</dbReference>
<evidence type="ECO:0000313" key="8">
    <source>
        <dbReference type="Proteomes" id="UP000053171"/>
    </source>
</evidence>
<keyword evidence="2" id="KW-0963">Cytoplasm</keyword>
<comment type="subcellular location">
    <subcellularLocation>
        <location evidence="1">Cytoplasm</location>
    </subcellularLocation>
</comment>
<dbReference type="GO" id="GO:0005975">
    <property type="term" value="P:carbohydrate metabolic process"/>
    <property type="evidence" value="ECO:0007669"/>
    <property type="project" value="UniProtKB-ARBA"/>
</dbReference>
<feature type="compositionally biased region" description="Basic and acidic residues" evidence="5">
    <location>
        <begin position="15"/>
        <end position="36"/>
    </location>
</feature>
<dbReference type="InterPro" id="IPR050583">
    <property type="entry name" value="Mycobacterial_A85_antigen"/>
</dbReference>
<dbReference type="GO" id="GO:0005506">
    <property type="term" value="F:iron ion binding"/>
    <property type="evidence" value="ECO:0007669"/>
    <property type="project" value="InterPro"/>
</dbReference>
<dbReference type="PANTHER" id="PTHR48098:SF3">
    <property type="entry name" value="IRON(III) ENTEROBACTIN ESTERASE"/>
    <property type="match status" value="1"/>
</dbReference>
<evidence type="ECO:0000256" key="2">
    <source>
        <dbReference type="ARBA" id="ARBA00022490"/>
    </source>
</evidence>
<dbReference type="Pfam" id="PF00756">
    <property type="entry name" value="Esterase"/>
    <property type="match status" value="1"/>
</dbReference>
<dbReference type="InterPro" id="IPR000801">
    <property type="entry name" value="Esterase-like"/>
</dbReference>
<dbReference type="RefSeq" id="WP_055684572.1">
    <property type="nucleotide sequence ID" value="NZ_LJBJ02000002.1"/>
</dbReference>
<sequence length="414" mass="45395">MTQPMPAARRPPKPPRPEPVPRTDSPHLSALDKELADPQAAAAAHRRLRELLDGPLPLLEEDPQDPARQIVTFLYEDDEAEQVLLFANRLTDESALGATLMHRLGPDGPWHASFRMRRTWRASYCFIPASPGAPAPWISAQDHVQLRAALDAGVPDPRNALTCPNRDGRALSVVELADAPRQPYVFAPADETQLVWHAAPEEHRVALHRSAGADSQSPVILIFDGEVWARHGLIGAVEQAVRAGDLAPVHLVLLDSGGRERRWRELDGTEPIHRYVAEALLPWLRAEHGLDPAPARTCAVGQSLGGLASLLCGLLAPRVVGAVVSQSASLWQEAPARALAELLERDGAQALADSRFVLEVGDQEWVLTGPHDDFARELRRSPARVEYLRYDGGHDYACWRGSLIPALVRLYPAD</sequence>
<evidence type="ECO:0000256" key="1">
    <source>
        <dbReference type="ARBA" id="ARBA00004496"/>
    </source>
</evidence>
<dbReference type="InterPro" id="IPR021764">
    <property type="entry name" value="Enterochelin_esterase_N"/>
</dbReference>
<feature type="domain" description="Enterochelin esterase N-terminal" evidence="6">
    <location>
        <begin position="71"/>
        <end position="183"/>
    </location>
</feature>